<dbReference type="GO" id="GO:0003796">
    <property type="term" value="F:lysozyme activity"/>
    <property type="evidence" value="ECO:0007669"/>
    <property type="project" value="UniProtKB-EC"/>
</dbReference>
<keyword evidence="1 4" id="KW-0929">Antimicrobial</keyword>
<dbReference type="Gene3D" id="1.10.530.40">
    <property type="match status" value="1"/>
</dbReference>
<proteinExistence type="inferred from homology"/>
<evidence type="ECO:0000256" key="2">
    <source>
        <dbReference type="ARBA" id="ARBA00022638"/>
    </source>
</evidence>
<dbReference type="GO" id="GO:0042742">
    <property type="term" value="P:defense response to bacterium"/>
    <property type="evidence" value="ECO:0007669"/>
    <property type="project" value="UniProtKB-KW"/>
</dbReference>
<dbReference type="GO" id="GO:0009253">
    <property type="term" value="P:peptidoglycan catabolic process"/>
    <property type="evidence" value="ECO:0007669"/>
    <property type="project" value="InterPro"/>
</dbReference>
<dbReference type="Pfam" id="PF00959">
    <property type="entry name" value="Phage_lysozyme"/>
    <property type="match status" value="1"/>
</dbReference>
<dbReference type="AlphaFoldDB" id="A0A7I8BJ91"/>
<dbReference type="PANTHER" id="PTHR38107">
    <property type="match status" value="1"/>
</dbReference>
<dbReference type="Proteomes" id="UP000510888">
    <property type="component" value="Chromosome 1"/>
</dbReference>
<organism evidence="5 6">
    <name type="scientific">Paraburkholderia largidicola</name>
    <dbReference type="NCBI Taxonomy" id="3014751"/>
    <lineage>
        <taxon>Bacteria</taxon>
        <taxon>Pseudomonadati</taxon>
        <taxon>Pseudomonadota</taxon>
        <taxon>Betaproteobacteria</taxon>
        <taxon>Burkholderiales</taxon>
        <taxon>Burkholderiaceae</taxon>
        <taxon>Paraburkholderia</taxon>
    </lineage>
</organism>
<accession>A0A7I8BJ91</accession>
<dbReference type="InterPro" id="IPR033907">
    <property type="entry name" value="Endolysin_autolysin"/>
</dbReference>
<name>A0A7I8BJ91_9BURK</name>
<evidence type="ECO:0000313" key="6">
    <source>
        <dbReference type="Proteomes" id="UP000510888"/>
    </source>
</evidence>
<dbReference type="EC" id="3.2.1.17" evidence="4"/>
<dbReference type="InterPro" id="IPR023346">
    <property type="entry name" value="Lysozyme-like_dom_sf"/>
</dbReference>
<protein>
    <recommendedName>
        <fullName evidence="4">Lysozyme</fullName>
        <ecNumber evidence="4">3.2.1.17</ecNumber>
    </recommendedName>
</protein>
<dbReference type="SUPFAM" id="SSF53955">
    <property type="entry name" value="Lysozyme-like"/>
    <property type="match status" value="1"/>
</dbReference>
<dbReference type="GO" id="GO:0016998">
    <property type="term" value="P:cell wall macromolecule catabolic process"/>
    <property type="evidence" value="ECO:0007669"/>
    <property type="project" value="InterPro"/>
</dbReference>
<dbReference type="PANTHER" id="PTHR38107:SF3">
    <property type="entry name" value="LYSOZYME RRRD-RELATED"/>
    <property type="match status" value="1"/>
</dbReference>
<evidence type="ECO:0000256" key="3">
    <source>
        <dbReference type="ARBA" id="ARBA00023200"/>
    </source>
</evidence>
<dbReference type="CDD" id="cd00737">
    <property type="entry name" value="lyz_endolysin_autolysin"/>
    <property type="match status" value="1"/>
</dbReference>
<dbReference type="EMBL" id="AP023174">
    <property type="protein sequence ID" value="BCF88767.1"/>
    <property type="molecule type" value="Genomic_DNA"/>
</dbReference>
<keyword evidence="3" id="KW-1035">Host cytoplasm</keyword>
<keyword evidence="4" id="KW-0378">Hydrolase</keyword>
<keyword evidence="2 4" id="KW-0081">Bacteriolytic enzyme</keyword>
<evidence type="ECO:0000256" key="4">
    <source>
        <dbReference type="RuleBase" id="RU003788"/>
    </source>
</evidence>
<comment type="similarity">
    <text evidence="4">Belongs to the glycosyl hydrolase 24 family.</text>
</comment>
<evidence type="ECO:0000313" key="5">
    <source>
        <dbReference type="EMBL" id="BCF88767.1"/>
    </source>
</evidence>
<sequence>MPNETKQMSAAGLSALRAREGAVLHYYNDIANNCTFGVGGLAHHGPCTDDEMRRPVSVADVNAQLAVSVRSAEVAVRRQVQRRELTQDQFDALVSYAYNTGPSGARPVLAAANAGQDADVVAHMSRNVNVHPRDVHGRRLQPVRSAGLVNRRREEAAPFRTAADAQ</sequence>
<dbReference type="InterPro" id="IPR051018">
    <property type="entry name" value="Bacteriophage_GH24"/>
</dbReference>
<dbReference type="GO" id="GO:0031640">
    <property type="term" value="P:killing of cells of another organism"/>
    <property type="evidence" value="ECO:0007669"/>
    <property type="project" value="UniProtKB-KW"/>
</dbReference>
<dbReference type="KEGG" id="plad:PPGU16_18340"/>
<gene>
    <name evidence="5" type="ORF">PPGU16_18340</name>
</gene>
<keyword evidence="4" id="KW-0326">Glycosidase</keyword>
<reference evidence="5 6" key="1">
    <citation type="journal article" date="2020" name="Genes (Basel)">
        <title>Genomic Comparison of Insect Gut Symbionts from Divergent Burkholderia Subclades.</title>
        <authorList>
            <person name="Takeshita K."/>
            <person name="Kikuchi Y."/>
        </authorList>
    </citation>
    <scope>NUCLEOTIDE SEQUENCE [LARGE SCALE GENOMIC DNA]</scope>
    <source>
        <strain evidence="5 6">PGU16</strain>
    </source>
</reference>
<comment type="catalytic activity">
    <reaction evidence="4">
        <text>Hydrolysis of (1-&gt;4)-beta-linkages between N-acetylmuramic acid and N-acetyl-D-glucosamine residues in a peptidoglycan and between N-acetyl-D-glucosamine residues in chitodextrins.</text>
        <dbReference type="EC" id="3.2.1.17"/>
    </reaction>
</comment>
<evidence type="ECO:0000256" key="1">
    <source>
        <dbReference type="ARBA" id="ARBA00022529"/>
    </source>
</evidence>
<dbReference type="InterPro" id="IPR002196">
    <property type="entry name" value="Glyco_hydro_24"/>
</dbReference>
<keyword evidence="6" id="KW-1185">Reference proteome</keyword>
<dbReference type="InterPro" id="IPR023347">
    <property type="entry name" value="Lysozyme_dom_sf"/>
</dbReference>